<evidence type="ECO:0000313" key="1">
    <source>
        <dbReference type="EMBL" id="OGZ10480.1"/>
    </source>
</evidence>
<sequence length="129" mass="14459">MAFGVNDTNNTAAACAFSGGGIIESLLFSFKHMESEEIKLEPTGSLEKVQKDLKEKILTEVNSYTKSTPYNSREISYFIREIESIKDKEWDLNDIVHLLYLLRKAKAEAHGSTQLVKARDADSKVITMG</sequence>
<dbReference type="AlphaFoldDB" id="A0A1G2DC19"/>
<dbReference type="EMBL" id="MHLL01000009">
    <property type="protein sequence ID" value="OGZ10480.1"/>
    <property type="molecule type" value="Genomic_DNA"/>
</dbReference>
<organism evidence="1 2">
    <name type="scientific">Candidatus Lloydbacteria bacterium RIFCSPHIGHO2_02_FULL_50_13</name>
    <dbReference type="NCBI Taxonomy" id="1798661"/>
    <lineage>
        <taxon>Bacteria</taxon>
        <taxon>Candidatus Lloydiibacteriota</taxon>
    </lineage>
</organism>
<comment type="caution">
    <text evidence="1">The sequence shown here is derived from an EMBL/GenBank/DDBJ whole genome shotgun (WGS) entry which is preliminary data.</text>
</comment>
<name>A0A1G2DC19_9BACT</name>
<proteinExistence type="predicted"/>
<gene>
    <name evidence="1" type="ORF">A3D65_04715</name>
</gene>
<accession>A0A1G2DC19</accession>
<reference evidence="1 2" key="1">
    <citation type="journal article" date="2016" name="Nat. Commun.">
        <title>Thousands of microbial genomes shed light on interconnected biogeochemical processes in an aquifer system.</title>
        <authorList>
            <person name="Anantharaman K."/>
            <person name="Brown C.T."/>
            <person name="Hug L.A."/>
            <person name="Sharon I."/>
            <person name="Castelle C.J."/>
            <person name="Probst A.J."/>
            <person name="Thomas B.C."/>
            <person name="Singh A."/>
            <person name="Wilkins M.J."/>
            <person name="Karaoz U."/>
            <person name="Brodie E.L."/>
            <person name="Williams K.H."/>
            <person name="Hubbard S.S."/>
            <person name="Banfield J.F."/>
        </authorList>
    </citation>
    <scope>NUCLEOTIDE SEQUENCE [LARGE SCALE GENOMIC DNA]</scope>
</reference>
<dbReference type="Proteomes" id="UP000177996">
    <property type="component" value="Unassembled WGS sequence"/>
</dbReference>
<evidence type="ECO:0000313" key="2">
    <source>
        <dbReference type="Proteomes" id="UP000177996"/>
    </source>
</evidence>
<protein>
    <submittedName>
        <fullName evidence="1">Uncharacterized protein</fullName>
    </submittedName>
</protein>